<dbReference type="InterPro" id="IPR050219">
    <property type="entry name" value="DnaG_primase"/>
</dbReference>
<keyword evidence="1" id="KW-0240">DNA-directed RNA polymerase</keyword>
<evidence type="ECO:0000256" key="3">
    <source>
        <dbReference type="ARBA" id="ARBA00022679"/>
    </source>
</evidence>
<evidence type="ECO:0000256" key="6">
    <source>
        <dbReference type="ARBA" id="ARBA00022723"/>
    </source>
</evidence>
<dbReference type="GO" id="GO:0008270">
    <property type="term" value="F:zinc ion binding"/>
    <property type="evidence" value="ECO:0007669"/>
    <property type="project" value="UniProtKB-KW"/>
</dbReference>
<gene>
    <name evidence="11" type="ORF">D3Y57_14270</name>
</gene>
<dbReference type="InterPro" id="IPR034154">
    <property type="entry name" value="TOPRIM_DnaG/twinkle"/>
</dbReference>
<name>A0A494THT8_SPHPE</name>
<dbReference type="SUPFAM" id="SSF57783">
    <property type="entry name" value="Zinc beta-ribbon"/>
    <property type="match status" value="1"/>
</dbReference>
<dbReference type="OrthoDB" id="7465087at2"/>
<dbReference type="GO" id="GO:0005737">
    <property type="term" value="C:cytoplasm"/>
    <property type="evidence" value="ECO:0007669"/>
    <property type="project" value="TreeGrafter"/>
</dbReference>
<dbReference type="Pfam" id="PF01807">
    <property type="entry name" value="Zn_ribbon_DnaG"/>
    <property type="match status" value="1"/>
</dbReference>
<dbReference type="GO" id="GO:0003677">
    <property type="term" value="F:DNA binding"/>
    <property type="evidence" value="ECO:0007669"/>
    <property type="project" value="InterPro"/>
</dbReference>
<reference evidence="11 12" key="1">
    <citation type="submission" date="2018-09" db="EMBL/GenBank/DDBJ databases">
        <title>Sphingomonas peninsula sp. nov., isolated from fildes peninsula, Antarctic soil.</title>
        <authorList>
            <person name="Yingchao G."/>
        </authorList>
    </citation>
    <scope>NUCLEOTIDE SEQUENCE [LARGE SCALE GENOMIC DNA]</scope>
    <source>
        <strain evidence="11 12">YZ-8</strain>
    </source>
</reference>
<dbReference type="GO" id="GO:0003899">
    <property type="term" value="F:DNA-directed RNA polymerase activity"/>
    <property type="evidence" value="ECO:0007669"/>
    <property type="project" value="InterPro"/>
</dbReference>
<keyword evidence="3" id="KW-0808">Transferase</keyword>
<evidence type="ECO:0000256" key="2">
    <source>
        <dbReference type="ARBA" id="ARBA00022515"/>
    </source>
</evidence>
<dbReference type="SMART" id="SM00400">
    <property type="entry name" value="ZnF_CHCC"/>
    <property type="match status" value="1"/>
</dbReference>
<dbReference type="Proteomes" id="UP000276254">
    <property type="component" value="Chromosome"/>
</dbReference>
<dbReference type="Gene3D" id="3.90.580.10">
    <property type="entry name" value="Zinc finger, CHC2-type domain"/>
    <property type="match status" value="1"/>
</dbReference>
<evidence type="ECO:0000259" key="10">
    <source>
        <dbReference type="SMART" id="SM00400"/>
    </source>
</evidence>
<dbReference type="InterPro" id="IPR036977">
    <property type="entry name" value="DNA_primase_Znf_CHC2"/>
</dbReference>
<dbReference type="AlphaFoldDB" id="A0A494THT8"/>
<keyword evidence="9" id="KW-0804">Transcription</keyword>
<dbReference type="Pfam" id="PF13362">
    <property type="entry name" value="Toprim_3"/>
    <property type="match status" value="1"/>
</dbReference>
<dbReference type="PANTHER" id="PTHR30313:SF2">
    <property type="entry name" value="DNA PRIMASE"/>
    <property type="match status" value="1"/>
</dbReference>
<keyword evidence="6" id="KW-0479">Metal-binding</keyword>
<keyword evidence="4" id="KW-0548">Nucleotidyltransferase</keyword>
<evidence type="ECO:0000256" key="9">
    <source>
        <dbReference type="ARBA" id="ARBA00023163"/>
    </source>
</evidence>
<feature type="domain" description="Zinc finger CHC2-type" evidence="10">
    <location>
        <begin position="31"/>
        <end position="85"/>
    </location>
</feature>
<dbReference type="InterPro" id="IPR002694">
    <property type="entry name" value="Znf_CHC2"/>
</dbReference>
<dbReference type="Pfam" id="PF23639">
    <property type="entry name" value="DUF7146"/>
    <property type="match status" value="1"/>
</dbReference>
<dbReference type="GO" id="GO:1990077">
    <property type="term" value="C:primosome complex"/>
    <property type="evidence" value="ECO:0007669"/>
    <property type="project" value="UniProtKB-KW"/>
</dbReference>
<keyword evidence="12" id="KW-1185">Reference proteome</keyword>
<dbReference type="InterPro" id="IPR006171">
    <property type="entry name" value="TOPRIM_dom"/>
</dbReference>
<evidence type="ECO:0000256" key="8">
    <source>
        <dbReference type="ARBA" id="ARBA00022833"/>
    </source>
</evidence>
<keyword evidence="5" id="KW-0235">DNA replication</keyword>
<evidence type="ECO:0000313" key="12">
    <source>
        <dbReference type="Proteomes" id="UP000276254"/>
    </source>
</evidence>
<proteinExistence type="predicted"/>
<protein>
    <submittedName>
        <fullName evidence="11">Virulence-associated protein E</fullName>
    </submittedName>
</protein>
<evidence type="ECO:0000256" key="5">
    <source>
        <dbReference type="ARBA" id="ARBA00022705"/>
    </source>
</evidence>
<evidence type="ECO:0000256" key="1">
    <source>
        <dbReference type="ARBA" id="ARBA00022478"/>
    </source>
</evidence>
<dbReference type="GO" id="GO:0000428">
    <property type="term" value="C:DNA-directed RNA polymerase complex"/>
    <property type="evidence" value="ECO:0007669"/>
    <property type="project" value="UniProtKB-KW"/>
</dbReference>
<keyword evidence="2" id="KW-0639">Primosome</keyword>
<dbReference type="GO" id="GO:0006269">
    <property type="term" value="P:DNA replication, synthesis of primer"/>
    <property type="evidence" value="ECO:0007669"/>
    <property type="project" value="UniProtKB-KW"/>
</dbReference>
<evidence type="ECO:0000313" key="11">
    <source>
        <dbReference type="EMBL" id="AYJ86892.1"/>
    </source>
</evidence>
<dbReference type="InterPro" id="IPR055570">
    <property type="entry name" value="DUF7146"/>
</dbReference>
<keyword evidence="7" id="KW-0863">Zinc-finger</keyword>
<dbReference type="Gene3D" id="3.40.1360.10">
    <property type="match status" value="1"/>
</dbReference>
<evidence type="ECO:0000256" key="7">
    <source>
        <dbReference type="ARBA" id="ARBA00022771"/>
    </source>
</evidence>
<keyword evidence="8" id="KW-0862">Zinc</keyword>
<dbReference type="RefSeq" id="WP_121153633.1">
    <property type="nucleotide sequence ID" value="NZ_CP032829.1"/>
</dbReference>
<dbReference type="CDD" id="cd01029">
    <property type="entry name" value="TOPRIM_primases"/>
    <property type="match status" value="1"/>
</dbReference>
<evidence type="ECO:0000256" key="4">
    <source>
        <dbReference type="ARBA" id="ARBA00022695"/>
    </source>
</evidence>
<dbReference type="PANTHER" id="PTHR30313">
    <property type="entry name" value="DNA PRIMASE"/>
    <property type="match status" value="1"/>
</dbReference>
<organism evidence="11 12">
    <name type="scientific">Sphingomonas paeninsulae</name>
    <dbReference type="NCBI Taxonomy" id="2319844"/>
    <lineage>
        <taxon>Bacteria</taxon>
        <taxon>Pseudomonadati</taxon>
        <taxon>Pseudomonadota</taxon>
        <taxon>Alphaproteobacteria</taxon>
        <taxon>Sphingomonadales</taxon>
        <taxon>Sphingomonadaceae</taxon>
        <taxon>Sphingomonas</taxon>
    </lineage>
</organism>
<dbReference type="EMBL" id="CP032829">
    <property type="protein sequence ID" value="AYJ86892.1"/>
    <property type="molecule type" value="Genomic_DNA"/>
</dbReference>
<accession>A0A494THT8</accession>
<sequence length="304" mass="32013">MRIDLDTIRAAHSLTSVAGAVVKLKRAGNEMAGCCPFHADKSPSFTIYSGGQRGHCFGCGWTGDVLDFVMKLHGVSLPEAADMLTGGNLPVVQVAPIVRNRPQKDERDTTAEALAIWNEAVPITGTPAEVYLRRRSITVALPPCLRFACIRYGWGSILHPALIAAITSPAGDLIGIQRTYLTEDGGKAPFDKVKLSLGRVRGGAIQLGAATASMLVTEGLEDGLTLFQVLGRSVWVSAGTSMLPAIEFPPIVRAVVIGADGDAPGEAAAQKAAEAYSLAGCIVRIMRPAAPHKDFNAEAMAVNL</sequence>
<dbReference type="KEGG" id="spha:D3Y57_14270"/>